<dbReference type="GO" id="GO:0003676">
    <property type="term" value="F:nucleic acid binding"/>
    <property type="evidence" value="ECO:0007669"/>
    <property type="project" value="InterPro"/>
</dbReference>
<dbReference type="EMBL" id="JAEACU010000008">
    <property type="protein sequence ID" value="KAH7519624.1"/>
    <property type="molecule type" value="Genomic_DNA"/>
</dbReference>
<dbReference type="SUPFAM" id="SSF57667">
    <property type="entry name" value="beta-beta-alpha zinc fingers"/>
    <property type="match status" value="2"/>
</dbReference>
<organism evidence="3 4">
    <name type="scientific">Ziziphus jujuba var. spinosa</name>
    <dbReference type="NCBI Taxonomy" id="714518"/>
    <lineage>
        <taxon>Eukaryota</taxon>
        <taxon>Viridiplantae</taxon>
        <taxon>Streptophyta</taxon>
        <taxon>Embryophyta</taxon>
        <taxon>Tracheophyta</taxon>
        <taxon>Spermatophyta</taxon>
        <taxon>Magnoliopsida</taxon>
        <taxon>eudicotyledons</taxon>
        <taxon>Gunneridae</taxon>
        <taxon>Pentapetalae</taxon>
        <taxon>rosids</taxon>
        <taxon>fabids</taxon>
        <taxon>Rosales</taxon>
        <taxon>Rhamnaceae</taxon>
        <taxon>Paliureae</taxon>
        <taxon>Ziziphus</taxon>
    </lineage>
</organism>
<feature type="compositionally biased region" description="Basic and acidic residues" evidence="1">
    <location>
        <begin position="420"/>
        <end position="429"/>
    </location>
</feature>
<feature type="region of interest" description="Disordered" evidence="1">
    <location>
        <begin position="213"/>
        <end position="256"/>
    </location>
</feature>
<proteinExistence type="predicted"/>
<dbReference type="InterPro" id="IPR003604">
    <property type="entry name" value="Matrin/U1-like-C_Znf_C2H2"/>
</dbReference>
<feature type="compositionally biased region" description="Basic residues" evidence="1">
    <location>
        <begin position="430"/>
        <end position="443"/>
    </location>
</feature>
<dbReference type="Pfam" id="PF12874">
    <property type="entry name" value="zf-met"/>
    <property type="match status" value="2"/>
</dbReference>
<evidence type="ECO:0000259" key="2">
    <source>
        <dbReference type="SMART" id="SM00451"/>
    </source>
</evidence>
<dbReference type="GO" id="GO:0008270">
    <property type="term" value="F:zinc ion binding"/>
    <property type="evidence" value="ECO:0007669"/>
    <property type="project" value="InterPro"/>
</dbReference>
<feature type="region of interest" description="Disordered" evidence="1">
    <location>
        <begin position="73"/>
        <end position="111"/>
    </location>
</feature>
<feature type="region of interest" description="Disordered" evidence="1">
    <location>
        <begin position="609"/>
        <end position="663"/>
    </location>
</feature>
<dbReference type="InterPro" id="IPR036236">
    <property type="entry name" value="Znf_C2H2_sf"/>
</dbReference>
<comment type="caution">
    <text evidence="3">The sequence shown here is derived from an EMBL/GenBank/DDBJ whole genome shotgun (WGS) entry which is preliminary data.</text>
</comment>
<feature type="compositionally biased region" description="Polar residues" evidence="1">
    <location>
        <begin position="97"/>
        <end position="111"/>
    </location>
</feature>
<accession>A0A978UXA8</accession>
<evidence type="ECO:0000256" key="1">
    <source>
        <dbReference type="SAM" id="MobiDB-lite"/>
    </source>
</evidence>
<evidence type="ECO:0000313" key="4">
    <source>
        <dbReference type="Proteomes" id="UP000813462"/>
    </source>
</evidence>
<feature type="region of interest" description="Disordered" evidence="1">
    <location>
        <begin position="354"/>
        <end position="376"/>
    </location>
</feature>
<dbReference type="PANTHER" id="PTHR47487">
    <property type="entry name" value="OS06G0651300 PROTEIN-RELATED"/>
    <property type="match status" value="1"/>
</dbReference>
<gene>
    <name evidence="3" type="ORF">FEM48_Zijuj08G0056900</name>
</gene>
<dbReference type="SMART" id="SM00451">
    <property type="entry name" value="ZnF_U1"/>
    <property type="match status" value="2"/>
</dbReference>
<feature type="region of interest" description="Disordered" evidence="1">
    <location>
        <begin position="1"/>
        <end position="31"/>
    </location>
</feature>
<feature type="compositionally biased region" description="Polar residues" evidence="1">
    <location>
        <begin position="354"/>
        <end position="364"/>
    </location>
</feature>
<protein>
    <recommendedName>
        <fullName evidence="2">U1-type domain-containing protein</fullName>
    </recommendedName>
</protein>
<dbReference type="PANTHER" id="PTHR47487:SF3">
    <property type="entry name" value="GLUTENIN, HIGH MOLECULAR WEIGHT SUBUNIT 12-LIKE"/>
    <property type="match status" value="1"/>
</dbReference>
<dbReference type="Gene3D" id="3.30.160.60">
    <property type="entry name" value="Classic Zinc Finger"/>
    <property type="match status" value="2"/>
</dbReference>
<feature type="domain" description="U1-type" evidence="2">
    <location>
        <begin position="310"/>
        <end position="344"/>
    </location>
</feature>
<sequence>MDYSSYTEAHHQQQFQHPEQQQQQQAYDSSQLQAYDHSTQAYYAYIPHQQPQASYDQYAYYHSSQDYSIAYAQQQSQQQFHQEPTSIHPPGVPIPPASSQSAEPAQTHLQRQQNAYYPHGAVESRQQSVPGSDVAGTTGGLNPAAAVAAISQFTHFAGSMDASQSSMHPPSILVCASGFNRKYHGTAGLIANRALLVALELMWACNIGQTPYRGGGRRGSRPFRGGGRGHFGYRGPRPDGSAASFHGRGRGQGGSRHFTVHGAVSANPHSASAPAEGIAALMQPPSASVPGQAPLPVPAQVPPAPFWQPPRMAWCELCRVDCNTLEILEQHKNGKRHKKNLKVHEELQKLNKVITGQQNEQMPNAVTKPDVGQSEKVEGLVENQPLPQKLASEIVTNDNVNETEQQNDTVDNSEASVEPPEQKSRDQLSARRRGSKRKMRGRQGGKYMRANEGLRRPVEPPKPKQVIPLICGLCNVKCESQVVFDSHLTGKKHLSNLKRFHGHRALYGEAGLQALYPPNFNAPSTSLAPQVQQGANDPQVLLAQLLMTYVLSQAQASGVAAPQGAPPTLTPAAAAVAAATISSFVTQNQSDPNTQGQQLVSADGNQNGALAETSSQQQSVVRQSKPQSVGNTDTKTESGTSELVEKEIPVLPDNSVVTSGENSGLGRQVAAEATLPVSQCEAVVSLDRDST</sequence>
<dbReference type="Proteomes" id="UP000813462">
    <property type="component" value="Unassembled WGS sequence"/>
</dbReference>
<reference evidence="3" key="1">
    <citation type="journal article" date="2021" name="Front. Plant Sci.">
        <title>Chromosome-Scale Genome Assembly for Chinese Sour Jujube and Insights Into Its Genome Evolution and Domestication Signature.</title>
        <authorList>
            <person name="Shen L.-Y."/>
            <person name="Luo H."/>
            <person name="Wang X.-L."/>
            <person name="Wang X.-M."/>
            <person name="Qiu X.-J."/>
            <person name="Liu H."/>
            <person name="Zhou S.-S."/>
            <person name="Jia K.-H."/>
            <person name="Nie S."/>
            <person name="Bao Y.-T."/>
            <person name="Zhang R.-G."/>
            <person name="Yun Q.-Z."/>
            <person name="Chai Y.-H."/>
            <person name="Lu J.-Y."/>
            <person name="Li Y."/>
            <person name="Zhao S.-W."/>
            <person name="Mao J.-F."/>
            <person name="Jia S.-G."/>
            <person name="Mao Y.-M."/>
        </authorList>
    </citation>
    <scope>NUCLEOTIDE SEQUENCE</scope>
    <source>
        <strain evidence="3">AT0</strain>
        <tissue evidence="3">Leaf</tissue>
    </source>
</reference>
<evidence type="ECO:0000313" key="3">
    <source>
        <dbReference type="EMBL" id="KAH7519624.1"/>
    </source>
</evidence>
<feature type="compositionally biased region" description="Polar residues" evidence="1">
    <location>
        <begin position="630"/>
        <end position="641"/>
    </location>
</feature>
<feature type="region of interest" description="Disordered" evidence="1">
    <location>
        <begin position="403"/>
        <end position="460"/>
    </location>
</feature>
<feature type="compositionally biased region" description="Polar residues" evidence="1">
    <location>
        <begin position="403"/>
        <end position="415"/>
    </location>
</feature>
<feature type="compositionally biased region" description="Low complexity" evidence="1">
    <location>
        <begin position="614"/>
        <end position="629"/>
    </location>
</feature>
<feature type="compositionally biased region" description="Low complexity" evidence="1">
    <location>
        <begin position="12"/>
        <end position="25"/>
    </location>
</feature>
<feature type="domain" description="U1-type" evidence="2">
    <location>
        <begin position="466"/>
        <end position="500"/>
    </location>
</feature>
<dbReference type="AlphaFoldDB" id="A0A978UXA8"/>
<name>A0A978UXA8_ZIZJJ</name>
<dbReference type="InterPro" id="IPR013087">
    <property type="entry name" value="Znf_C2H2_type"/>
</dbReference>